<dbReference type="Pfam" id="PF00840">
    <property type="entry name" value="Glyco_hydro_7"/>
    <property type="match status" value="1"/>
</dbReference>
<evidence type="ECO:0000313" key="11">
    <source>
        <dbReference type="EMBL" id="RLN58906.1"/>
    </source>
</evidence>
<keyword evidence="6" id="KW-0136">Cellulose degradation</keyword>
<dbReference type="Gene3D" id="2.70.100.10">
    <property type="entry name" value="Glycoside hydrolase, family 7, domain"/>
    <property type="match status" value="1"/>
</dbReference>
<dbReference type="GO" id="GO:0030245">
    <property type="term" value="P:cellulose catabolic process"/>
    <property type="evidence" value="ECO:0007669"/>
    <property type="project" value="UniProtKB-KW"/>
</dbReference>
<comment type="catalytic activity">
    <reaction evidence="1">
        <text>Hydrolysis of (1-&gt;4)-beta-D-glucosidic linkages in cellulose and cellotetraose, releasing cellobiose from the non-reducing ends of the chains.</text>
        <dbReference type="EC" id="3.2.1.91"/>
    </reaction>
</comment>
<keyword evidence="8" id="KW-0326">Glycosidase</keyword>
<gene>
    <name evidence="11" type="ORF">BBJ29_000162</name>
    <name evidence="10" type="ORF">BBP00_00008515</name>
</gene>
<comment type="similarity">
    <text evidence="2">Belongs to the glycosyl hydrolase 7 (cellulase C) family.</text>
</comment>
<evidence type="ECO:0000256" key="6">
    <source>
        <dbReference type="ARBA" id="ARBA00023001"/>
    </source>
</evidence>
<evidence type="ECO:0000313" key="10">
    <source>
        <dbReference type="EMBL" id="RLN55379.1"/>
    </source>
</evidence>
<keyword evidence="9" id="KW-0624">Polysaccharide degradation</keyword>
<name>A0A3F2RF60_9STRA</name>
<dbReference type="EMBL" id="MBAD02001078">
    <property type="protein sequence ID" value="RLN58906.1"/>
    <property type="molecule type" value="Genomic_DNA"/>
</dbReference>
<accession>A0A3F2RF60</accession>
<evidence type="ECO:0000256" key="2">
    <source>
        <dbReference type="ARBA" id="ARBA00006044"/>
    </source>
</evidence>
<dbReference type="OrthoDB" id="412382at2759"/>
<protein>
    <recommendedName>
        <fullName evidence="3">cellulose 1,4-beta-cellobiosidase (non-reducing end)</fullName>
        <ecNumber evidence="3">3.2.1.91</ecNumber>
    </recommendedName>
</protein>
<dbReference type="GO" id="GO:0016162">
    <property type="term" value="F:cellulose 1,4-beta-cellobiosidase activity"/>
    <property type="evidence" value="ECO:0007669"/>
    <property type="project" value="UniProtKB-EC"/>
</dbReference>
<evidence type="ECO:0000256" key="9">
    <source>
        <dbReference type="ARBA" id="ARBA00023326"/>
    </source>
</evidence>
<sequence>MGGRNMNKLTSTHSAICSLLPTLRTGVAMKFSRSTIALAGVALAAHTTPSLAQQAGTQVPEVHPGLPSQVCTTVTDVLTQVDQVDTKVATCVTEKSSVVIDANWRRINAVGTTKACFEDNAWDTTACSTPKECAKICSLEGADYKGNHSITTTGSELSMKLETPGGVGTRVYMLDASGKKYKQFQLLNQEFTFDVDMSTLPCGSNGALYFSKMDADGGTARFPVNTAGAAYGTGYCDAQCQHDIRFINGEGNLNNTYGSCCTEMDIWESNSMATAYTTHPCSTDGQQRCLDAKDCGSTEETHFTGWCDKNGCDFNPFRMGNKEFYGRGKKFDIDTTRPFTVITQFVTDDNTEKGELVEIRRLYKQGDRVIANPSSTWPSLTKTNSITDAMCNTSKAYFDDHPYVMGGLAQLGQQMVGGMTLAMSIWVDYGSNMTWLDSYSTGDDPTVPGALRGNCPNPGGDPESVFAESPDAAVKFKNIRSGDFGSTY</sequence>
<keyword evidence="7" id="KW-0119">Carbohydrate metabolism</keyword>
<dbReference type="InterPro" id="IPR037019">
    <property type="entry name" value="Glyco_hydro_7_sf"/>
</dbReference>
<evidence type="ECO:0000256" key="5">
    <source>
        <dbReference type="ARBA" id="ARBA00022801"/>
    </source>
</evidence>
<reference evidence="12 13" key="1">
    <citation type="submission" date="2018-07" db="EMBL/GenBank/DDBJ databases">
        <title>Genome sequencing of oomycete isolates from Chile give support for New Zealand origin for Phytophthora kernoviae and make available the first Nothophytophthora sp. genome.</title>
        <authorList>
            <person name="Studholme D.J."/>
            <person name="Sanfuentes E."/>
            <person name="Panda P."/>
            <person name="Hill R."/>
            <person name="Sambles C."/>
            <person name="Grant M."/>
            <person name="Williams N.M."/>
            <person name="Mcdougal R.L."/>
        </authorList>
    </citation>
    <scope>NUCLEOTIDE SEQUENCE [LARGE SCALE GENOMIC DNA]</scope>
    <source>
        <strain evidence="10">Chile6</strain>
        <strain evidence="11">Chile7</strain>
    </source>
</reference>
<evidence type="ECO:0000256" key="1">
    <source>
        <dbReference type="ARBA" id="ARBA00001641"/>
    </source>
</evidence>
<evidence type="ECO:0000256" key="4">
    <source>
        <dbReference type="ARBA" id="ARBA00022729"/>
    </source>
</evidence>
<dbReference type="PANTHER" id="PTHR33753:SF2">
    <property type="entry name" value="GLYCOSIDE HYDROLASE FAMILY 7 PROTEIN"/>
    <property type="match status" value="1"/>
</dbReference>
<evidence type="ECO:0000256" key="8">
    <source>
        <dbReference type="ARBA" id="ARBA00023295"/>
    </source>
</evidence>
<evidence type="ECO:0000256" key="7">
    <source>
        <dbReference type="ARBA" id="ARBA00023277"/>
    </source>
</evidence>
<organism evidence="10 12">
    <name type="scientific">Phytophthora kernoviae</name>
    <dbReference type="NCBI Taxonomy" id="325452"/>
    <lineage>
        <taxon>Eukaryota</taxon>
        <taxon>Sar</taxon>
        <taxon>Stramenopiles</taxon>
        <taxon>Oomycota</taxon>
        <taxon>Peronosporomycetes</taxon>
        <taxon>Peronosporales</taxon>
        <taxon>Peronosporaceae</taxon>
        <taxon>Phytophthora</taxon>
    </lineage>
</organism>
<dbReference type="CDD" id="cd07999">
    <property type="entry name" value="GH7_CBH_EG"/>
    <property type="match status" value="1"/>
</dbReference>
<dbReference type="Proteomes" id="UP000277300">
    <property type="component" value="Unassembled WGS sequence"/>
</dbReference>
<dbReference type="InterPro" id="IPR001722">
    <property type="entry name" value="Glyco_hydro_7"/>
</dbReference>
<evidence type="ECO:0000256" key="3">
    <source>
        <dbReference type="ARBA" id="ARBA00012561"/>
    </source>
</evidence>
<proteinExistence type="inferred from homology"/>
<evidence type="ECO:0000313" key="12">
    <source>
        <dbReference type="Proteomes" id="UP000277300"/>
    </source>
</evidence>
<dbReference type="PRINTS" id="PR00734">
    <property type="entry name" value="GLHYDRLASE7"/>
</dbReference>
<comment type="caution">
    <text evidence="10">The sequence shown here is derived from an EMBL/GenBank/DDBJ whole genome shotgun (WGS) entry which is preliminary data.</text>
</comment>
<dbReference type="EC" id="3.2.1.91" evidence="3"/>
<dbReference type="AlphaFoldDB" id="A0A3F2RF60"/>
<keyword evidence="4" id="KW-0732">Signal</keyword>
<dbReference type="Proteomes" id="UP000284657">
    <property type="component" value="Unassembled WGS sequence"/>
</dbReference>
<dbReference type="SUPFAM" id="SSF49899">
    <property type="entry name" value="Concanavalin A-like lectins/glucanases"/>
    <property type="match status" value="1"/>
</dbReference>
<keyword evidence="5" id="KW-0378">Hydrolase</keyword>
<evidence type="ECO:0000313" key="13">
    <source>
        <dbReference type="Proteomes" id="UP000284657"/>
    </source>
</evidence>
<dbReference type="InterPro" id="IPR013320">
    <property type="entry name" value="ConA-like_dom_sf"/>
</dbReference>
<dbReference type="PANTHER" id="PTHR33753">
    <property type="entry name" value="1,4-BETA-D-GLUCAN CELLOBIOHYDROLASE B"/>
    <property type="match status" value="1"/>
</dbReference>
<dbReference type="EMBL" id="MBDO02000436">
    <property type="protein sequence ID" value="RLN55379.1"/>
    <property type="molecule type" value="Genomic_DNA"/>
</dbReference>